<comment type="caution">
    <text evidence="2">The sequence shown here is derived from an EMBL/GenBank/DDBJ whole genome shotgun (WGS) entry which is preliminary data.</text>
</comment>
<evidence type="ECO:0000313" key="2">
    <source>
        <dbReference type="EMBL" id="TXC76258.1"/>
    </source>
</evidence>
<reference evidence="2 3" key="1">
    <citation type="submission" date="2019-08" db="EMBL/GenBank/DDBJ databases">
        <title>Genome of Luteibaculum oceani JCM 18817.</title>
        <authorList>
            <person name="Bowman J.P."/>
        </authorList>
    </citation>
    <scope>NUCLEOTIDE SEQUENCE [LARGE SCALE GENOMIC DNA]</scope>
    <source>
        <strain evidence="2 3">JCM 18817</strain>
    </source>
</reference>
<accession>A0A5C6UZ55</accession>
<sequence>MPLVTQKTDLTVADFFAKKISNQRIKEDCETLLTLKQEVSACKPLVWGNYFIIGFGSYTYQRKGQKENLEWFHMGFAPRSNKITLYLGFDITTRLDLLEKLGKHKCGKGCLYINKLADIEITVLKELLLLSKTARWH</sequence>
<dbReference type="EMBL" id="VORB01000010">
    <property type="protein sequence ID" value="TXC76258.1"/>
    <property type="molecule type" value="Genomic_DNA"/>
</dbReference>
<feature type="domain" description="YdhG-like" evidence="1">
    <location>
        <begin position="51"/>
        <end position="128"/>
    </location>
</feature>
<dbReference type="InterPro" id="IPR014922">
    <property type="entry name" value="YdhG-like"/>
</dbReference>
<organism evidence="2 3">
    <name type="scientific">Luteibaculum oceani</name>
    <dbReference type="NCBI Taxonomy" id="1294296"/>
    <lineage>
        <taxon>Bacteria</taxon>
        <taxon>Pseudomonadati</taxon>
        <taxon>Bacteroidota</taxon>
        <taxon>Flavobacteriia</taxon>
        <taxon>Flavobacteriales</taxon>
        <taxon>Luteibaculaceae</taxon>
        <taxon>Luteibaculum</taxon>
    </lineage>
</organism>
<keyword evidence="3" id="KW-1185">Reference proteome</keyword>
<evidence type="ECO:0000259" key="1">
    <source>
        <dbReference type="Pfam" id="PF08818"/>
    </source>
</evidence>
<dbReference type="Proteomes" id="UP000321168">
    <property type="component" value="Unassembled WGS sequence"/>
</dbReference>
<evidence type="ECO:0000313" key="3">
    <source>
        <dbReference type="Proteomes" id="UP000321168"/>
    </source>
</evidence>
<dbReference type="OrthoDB" id="5951444at2"/>
<proteinExistence type="predicted"/>
<gene>
    <name evidence="2" type="ORF">FRX97_10960</name>
</gene>
<protein>
    <submittedName>
        <fullName evidence="2">DUF1801 domain-containing protein</fullName>
    </submittedName>
</protein>
<dbReference type="AlphaFoldDB" id="A0A5C6UZ55"/>
<dbReference type="Pfam" id="PF08818">
    <property type="entry name" value="DUF1801"/>
    <property type="match status" value="1"/>
</dbReference>
<name>A0A5C6UZ55_9FLAO</name>
<dbReference type="RefSeq" id="WP_147015261.1">
    <property type="nucleotide sequence ID" value="NZ_VORB01000010.1"/>
</dbReference>